<dbReference type="EMBL" id="LTAN01000007">
    <property type="protein sequence ID" value="OBR06761.1"/>
    <property type="molecule type" value="Genomic_DNA"/>
</dbReference>
<dbReference type="KEGG" id="chig:CH63R_10881"/>
<dbReference type="AlphaFoldDB" id="H1V913"/>
<dbReference type="HOGENOM" id="CLU_2722086_0_0_1"/>
<evidence type="ECO:0000313" key="2">
    <source>
        <dbReference type="EMBL" id="OBR06761.1"/>
    </source>
</evidence>
<dbReference type="RefSeq" id="XP_018155279.1">
    <property type="nucleotide sequence ID" value="XM_018305855.1"/>
</dbReference>
<sequence>MRSIPGSVKQALCWGASLSAVPEHNLFLIASDENRFTKTSGPVAIRLSAHPTAAFPPSPTVRNQYNYGRVAS</sequence>
<accession>H1V913</accession>
<reference evidence="3" key="2">
    <citation type="journal article" date="2012" name="Nat. Genet.">
        <title>Lifestyle transitions in plant pathogenic Colletotrichum fungi deciphered by genome and transcriptome analyses.</title>
        <authorList>
            <person name="O'Connell R.J."/>
            <person name="Thon M.R."/>
            <person name="Hacquard S."/>
            <person name="Amyotte S.G."/>
            <person name="Kleemann J."/>
            <person name="Torres M.F."/>
            <person name="Damm U."/>
            <person name="Buiate E.A."/>
            <person name="Epstein L."/>
            <person name="Alkan N."/>
            <person name="Altmueller J."/>
            <person name="Alvarado-Balderrama L."/>
            <person name="Bauser C.A."/>
            <person name="Becker C."/>
            <person name="Birren B.W."/>
            <person name="Chen Z."/>
            <person name="Choi J."/>
            <person name="Crouch J.A."/>
            <person name="Duvick J.P."/>
            <person name="Farman M.A."/>
            <person name="Gan P."/>
            <person name="Heiman D."/>
            <person name="Henrissat B."/>
            <person name="Howard R.J."/>
            <person name="Kabbage M."/>
            <person name="Koch C."/>
            <person name="Kracher B."/>
            <person name="Kubo Y."/>
            <person name="Law A.D."/>
            <person name="Lebrun M.-H."/>
            <person name="Lee Y.-H."/>
            <person name="Miyara I."/>
            <person name="Moore N."/>
            <person name="Neumann U."/>
            <person name="Nordstroem K."/>
            <person name="Panaccione D.G."/>
            <person name="Panstruga R."/>
            <person name="Place M."/>
            <person name="Proctor R.H."/>
            <person name="Prusky D."/>
            <person name="Rech G."/>
            <person name="Reinhardt R."/>
            <person name="Rollins J.A."/>
            <person name="Rounsley S."/>
            <person name="Schardl C.L."/>
            <person name="Schwartz D.C."/>
            <person name="Shenoy N."/>
            <person name="Shirasu K."/>
            <person name="Sikhakolli U.R."/>
            <person name="Stueber K."/>
            <person name="Sukno S.A."/>
            <person name="Sweigard J.A."/>
            <person name="Takano Y."/>
            <person name="Takahara H."/>
            <person name="Trail F."/>
            <person name="van der Does H.C."/>
            <person name="Voll L.M."/>
            <person name="Will I."/>
            <person name="Young S."/>
            <person name="Zeng Q."/>
            <person name="Zhang J."/>
            <person name="Zhou S."/>
            <person name="Dickman M.B."/>
            <person name="Schulze-Lefert P."/>
            <person name="Ver Loren van Themaat E."/>
            <person name="Ma L.-J."/>
            <person name="Vaillancourt L.J."/>
        </authorList>
    </citation>
    <scope>NUCLEOTIDE SEQUENCE [LARGE SCALE GENOMIC DNA]</scope>
    <source>
        <strain evidence="3">IMI 349063</strain>
    </source>
</reference>
<dbReference type="EMBL" id="CACQ02002113">
    <property type="protein sequence ID" value="CCF36716.1"/>
    <property type="molecule type" value="Genomic_DNA"/>
</dbReference>
<dbReference type="VEuPathDB" id="FungiDB:CH63R_10881"/>
<reference evidence="2" key="3">
    <citation type="submission" date="2016-02" db="EMBL/GenBank/DDBJ databases">
        <title>Resequencing and annotation of the Colletotrichum higginsianum genome.</title>
        <authorList>
            <person name="O'Connell R."/>
            <person name="Zambounis A."/>
            <person name="Thon M."/>
            <person name="Dallery J.-F."/>
        </authorList>
    </citation>
    <scope>NUCLEOTIDE SEQUENCE [LARGE SCALE GENOMIC DNA]</scope>
    <source>
        <strain evidence="2">IMI 349063</strain>
    </source>
</reference>
<organism evidence="1 3">
    <name type="scientific">Colletotrichum higginsianum (strain IMI 349063)</name>
    <name type="common">Crucifer anthracnose fungus</name>
    <dbReference type="NCBI Taxonomy" id="759273"/>
    <lineage>
        <taxon>Eukaryota</taxon>
        <taxon>Fungi</taxon>
        <taxon>Dikarya</taxon>
        <taxon>Ascomycota</taxon>
        <taxon>Pezizomycotina</taxon>
        <taxon>Sordariomycetes</taxon>
        <taxon>Hypocreomycetidae</taxon>
        <taxon>Glomerellales</taxon>
        <taxon>Glomerellaceae</taxon>
        <taxon>Colletotrichum</taxon>
        <taxon>Colletotrichum destructivum species complex</taxon>
    </lineage>
</organism>
<evidence type="ECO:0000313" key="3">
    <source>
        <dbReference type="Proteomes" id="UP000007174"/>
    </source>
</evidence>
<name>H1V913_COLHI</name>
<reference evidence="1" key="1">
    <citation type="submission" date="2011-12" db="EMBL/GenBank/DDBJ databases">
        <title>The genome sequence of Colletotrichum higginsianum IMI 34906.</title>
        <authorList>
            <person name="Ma L.-J."/>
            <person name="O'Connell R."/>
            <person name="van Themaat E.V.L."/>
            <person name="Stueber K."/>
            <person name="Young S.K."/>
            <person name="Zeng Q."/>
            <person name="Gargeya S."/>
            <person name="Fitzgerald M."/>
            <person name="Haas B."/>
            <person name="Abouelleil A."/>
            <person name="Alvarado L."/>
            <person name="Arachchi H.M."/>
            <person name="Berlin A."/>
            <person name="Chapman S.B."/>
            <person name="Gearin G."/>
            <person name="Goldberg J."/>
            <person name="Griggs A."/>
            <person name="Gujja S."/>
            <person name="Hansen M."/>
            <person name="Heiman D."/>
            <person name="Howarth C."/>
            <person name="Larimer J."/>
            <person name="Lui A."/>
            <person name="MacDonald P.J.P."/>
            <person name="McCowen C."/>
            <person name="Montmayeur A."/>
            <person name="Murphy C."/>
            <person name="Neiman D."/>
            <person name="Pearson M."/>
            <person name="Priest M."/>
            <person name="Roberts A."/>
            <person name="Saif S."/>
            <person name="Shea T."/>
            <person name="Sisk P."/>
            <person name="Stolte C."/>
            <person name="Sykes S."/>
            <person name="Wortman J."/>
            <person name="Nusbaum C."/>
            <person name="Birren B."/>
        </authorList>
    </citation>
    <scope>NUCLEOTIDE SEQUENCE [LARGE SCALE GENOMIC DNA]</scope>
    <source>
        <strain evidence="1">IMI 349063</strain>
    </source>
</reference>
<evidence type="ECO:0000313" key="4">
    <source>
        <dbReference type="Proteomes" id="UP000092177"/>
    </source>
</evidence>
<keyword evidence="4" id="KW-1185">Reference proteome</keyword>
<evidence type="ECO:0000313" key="1">
    <source>
        <dbReference type="EMBL" id="CCF36716.1"/>
    </source>
</evidence>
<gene>
    <name evidence="1" type="ORF">CH063_08219</name>
    <name evidence="2" type="ORF">CH63R_10881</name>
</gene>
<dbReference type="Proteomes" id="UP000092177">
    <property type="component" value="Unassembled WGS sequence"/>
</dbReference>
<reference evidence="4" key="4">
    <citation type="journal article" date="2017" name="BMC Genomics">
        <title>Gapless genome assembly of Colletotrichum higginsianum reveals chromosome structure and association of transposable elements with secondary metabolite gene clusters.</title>
        <authorList>
            <person name="Dallery J.-F."/>
            <person name="Lapalu N."/>
            <person name="Zampounis A."/>
            <person name="Pigne S."/>
            <person name="Luyten I."/>
            <person name="Amselem J."/>
            <person name="Wittenberg A.H.J."/>
            <person name="Zhou S."/>
            <person name="de Queiroz M.V."/>
            <person name="Robin G.P."/>
            <person name="Auger A."/>
            <person name="Hainaut M."/>
            <person name="Henrissat B."/>
            <person name="Kim K.-T."/>
            <person name="Lee Y.-H."/>
            <person name="Lespinet O."/>
            <person name="Schwartz D.C."/>
            <person name="Thon M.R."/>
            <person name="O'Connell R.J."/>
        </authorList>
    </citation>
    <scope>NUCLEOTIDE SEQUENCE [LARGE SCALE GENOMIC DNA]</scope>
    <source>
        <strain evidence="4">IMI 349063</strain>
    </source>
</reference>
<proteinExistence type="predicted"/>
<dbReference type="Proteomes" id="UP000007174">
    <property type="component" value="Unassembled WGS sequence"/>
</dbReference>
<dbReference type="GeneID" id="28869962"/>
<protein>
    <submittedName>
        <fullName evidence="1">Uncharacterized protein</fullName>
    </submittedName>
</protein>